<dbReference type="SUPFAM" id="SSF51182">
    <property type="entry name" value="RmlC-like cupins"/>
    <property type="match status" value="1"/>
</dbReference>
<dbReference type="STRING" id="871652.SAMN04515673_10880"/>
<reference evidence="2 3" key="1">
    <citation type="submission" date="2016-10" db="EMBL/GenBank/DDBJ databases">
        <authorList>
            <person name="de Groot N.N."/>
        </authorList>
    </citation>
    <scope>NUCLEOTIDE SEQUENCE [LARGE SCALE GENOMIC DNA]</scope>
    <source>
        <strain evidence="3">KMM 9023,NRIC 0796,JCM 17311,KCTC 23692</strain>
    </source>
</reference>
<dbReference type="AlphaFoldDB" id="A0A1I6E8W6"/>
<sequence length="224" mass="23820">MRWVVDDMTREITHHLTDALLMGYAAGALPEAFDLVIATHLSLCDACRARAAGFEMLGGAVLDEAAGPVAPLADDSLEATLARIAEGPAAPAAAARRDPVLPVPLAEYVGGGVEAIRWRRVGMGVRQAILPTSREARARLLYIPAGAAMPDHGHTGTEITLVLQGAFQDDDGYYARGDVEVATEEVDHTPVADFGEDCICLAVTDAPLRFNALLPRLAQPFLRI</sequence>
<dbReference type="Proteomes" id="UP000199302">
    <property type="component" value="Unassembled WGS sequence"/>
</dbReference>
<dbReference type="InterPro" id="IPR041916">
    <property type="entry name" value="Anti_sigma_zinc_sf"/>
</dbReference>
<organism evidence="2 3">
    <name type="scientific">Poseidonocella sedimentorum</name>
    <dbReference type="NCBI Taxonomy" id="871652"/>
    <lineage>
        <taxon>Bacteria</taxon>
        <taxon>Pseudomonadati</taxon>
        <taxon>Pseudomonadota</taxon>
        <taxon>Alphaproteobacteria</taxon>
        <taxon>Rhodobacterales</taxon>
        <taxon>Roseobacteraceae</taxon>
        <taxon>Poseidonocella</taxon>
    </lineage>
</organism>
<proteinExistence type="predicted"/>
<dbReference type="InterPro" id="IPR012807">
    <property type="entry name" value="Anti-sigma_ChrR"/>
</dbReference>
<dbReference type="NCBIfam" id="TIGR02451">
    <property type="entry name" value="anti_sig_ChrR"/>
    <property type="match status" value="1"/>
</dbReference>
<dbReference type="InterPro" id="IPR025979">
    <property type="entry name" value="ChrR-like_cupin_dom"/>
</dbReference>
<dbReference type="Pfam" id="PF12973">
    <property type="entry name" value="Cupin_7"/>
    <property type="match status" value="1"/>
</dbReference>
<dbReference type="InterPro" id="IPR011051">
    <property type="entry name" value="RmlC_Cupin_sf"/>
</dbReference>
<evidence type="ECO:0000313" key="3">
    <source>
        <dbReference type="Proteomes" id="UP000199302"/>
    </source>
</evidence>
<dbReference type="InterPro" id="IPR014710">
    <property type="entry name" value="RmlC-like_jellyroll"/>
</dbReference>
<dbReference type="CDD" id="cd20301">
    <property type="entry name" value="cupin_ChrR"/>
    <property type="match status" value="1"/>
</dbReference>
<dbReference type="Gene3D" id="2.60.120.10">
    <property type="entry name" value="Jelly Rolls"/>
    <property type="match status" value="1"/>
</dbReference>
<evidence type="ECO:0000313" key="2">
    <source>
        <dbReference type="EMBL" id="SFR14087.1"/>
    </source>
</evidence>
<feature type="domain" description="ChrR-like cupin" evidence="1">
    <location>
        <begin position="113"/>
        <end position="202"/>
    </location>
</feature>
<gene>
    <name evidence="2" type="ORF">SAMN04515673_10880</name>
</gene>
<dbReference type="EMBL" id="FOYI01000008">
    <property type="protein sequence ID" value="SFR14087.1"/>
    <property type="molecule type" value="Genomic_DNA"/>
</dbReference>
<name>A0A1I6E8W6_9RHOB</name>
<accession>A0A1I6E8W6</accession>
<dbReference type="Gene3D" id="1.10.10.1320">
    <property type="entry name" value="Anti-sigma factor, zinc-finger domain"/>
    <property type="match status" value="1"/>
</dbReference>
<keyword evidence="3" id="KW-1185">Reference proteome</keyword>
<evidence type="ECO:0000259" key="1">
    <source>
        <dbReference type="Pfam" id="PF12973"/>
    </source>
</evidence>
<protein>
    <submittedName>
        <fullName evidence="2">Anti-ECFsigma factor, ChrR</fullName>
    </submittedName>
</protein>